<evidence type="ECO:0000313" key="2">
    <source>
        <dbReference type="EMBL" id="MFC0529778.1"/>
    </source>
</evidence>
<dbReference type="Gene3D" id="3.40.50.720">
    <property type="entry name" value="NAD(P)-binding Rossmann-like Domain"/>
    <property type="match status" value="1"/>
</dbReference>
<comment type="caution">
    <text evidence="2">The sequence shown here is derived from an EMBL/GenBank/DDBJ whole genome shotgun (WGS) entry which is preliminary data.</text>
</comment>
<dbReference type="EMBL" id="JBHLUH010000039">
    <property type="protein sequence ID" value="MFC0529778.1"/>
    <property type="molecule type" value="Genomic_DNA"/>
</dbReference>
<dbReference type="InterPro" id="IPR036291">
    <property type="entry name" value="NAD(P)-bd_dom_sf"/>
</dbReference>
<keyword evidence="2" id="KW-0560">Oxidoreductase</keyword>
<protein>
    <submittedName>
        <fullName evidence="2">SDR family NAD(P)-dependent oxidoreductase</fullName>
        <ecNumber evidence="2">1.1.1.-</ecNumber>
    </submittedName>
</protein>
<dbReference type="GO" id="GO:0016491">
    <property type="term" value="F:oxidoreductase activity"/>
    <property type="evidence" value="ECO:0007669"/>
    <property type="project" value="UniProtKB-KW"/>
</dbReference>
<reference evidence="2 3" key="1">
    <citation type="submission" date="2024-09" db="EMBL/GenBank/DDBJ databases">
        <authorList>
            <person name="Sun Q."/>
            <person name="Mori K."/>
        </authorList>
    </citation>
    <scope>NUCLEOTIDE SEQUENCE [LARGE SCALE GENOMIC DNA]</scope>
    <source>
        <strain evidence="2 3">TBRC 3947</strain>
    </source>
</reference>
<keyword evidence="3" id="KW-1185">Reference proteome</keyword>
<dbReference type="RefSeq" id="WP_377252839.1">
    <property type="nucleotide sequence ID" value="NZ_JBHLUH010000039.1"/>
</dbReference>
<name>A0ABV6M528_9ACTN</name>
<organism evidence="2 3">
    <name type="scientific">Phytohabitans kaempferiae</name>
    <dbReference type="NCBI Taxonomy" id="1620943"/>
    <lineage>
        <taxon>Bacteria</taxon>
        <taxon>Bacillati</taxon>
        <taxon>Actinomycetota</taxon>
        <taxon>Actinomycetes</taxon>
        <taxon>Micromonosporales</taxon>
        <taxon>Micromonosporaceae</taxon>
    </lineage>
</organism>
<evidence type="ECO:0000313" key="3">
    <source>
        <dbReference type="Proteomes" id="UP001589867"/>
    </source>
</evidence>
<dbReference type="Proteomes" id="UP001589867">
    <property type="component" value="Unassembled WGS sequence"/>
</dbReference>
<evidence type="ECO:0000256" key="1">
    <source>
        <dbReference type="ARBA" id="ARBA00006484"/>
    </source>
</evidence>
<dbReference type="SUPFAM" id="SSF51735">
    <property type="entry name" value="NAD(P)-binding Rossmann-fold domains"/>
    <property type="match status" value="1"/>
</dbReference>
<dbReference type="PRINTS" id="PR00081">
    <property type="entry name" value="GDHRDH"/>
</dbReference>
<sequence>MSAPAGRWAVVAGASGGVGAATSRRLAAAGWHVAVLYRSNHAKAAEVADAVRAAGVEAEVFQVDLADAERVGAVVADVAGRGLAGVVYAAGPAIPMEYVSTITPAMVAEQMTTDAVAGFHLVAAALHPLRAAGGGPIVVVGTPAVTRGTVRDVLSTMPKAALEQLVRSVALEEGRYGIRCNMVGVGHLSDGMFDYLRRSGYYTDEYLARAHERIPLRRAGTSDEIAETIEFLMSDRAAYITGQTVNVDGGYSI</sequence>
<accession>A0ABV6M528</accession>
<dbReference type="Pfam" id="PF13561">
    <property type="entry name" value="adh_short_C2"/>
    <property type="match status" value="1"/>
</dbReference>
<comment type="similarity">
    <text evidence="1">Belongs to the short-chain dehydrogenases/reductases (SDR) family.</text>
</comment>
<dbReference type="InterPro" id="IPR050259">
    <property type="entry name" value="SDR"/>
</dbReference>
<proteinExistence type="inferred from homology"/>
<dbReference type="InterPro" id="IPR002347">
    <property type="entry name" value="SDR_fam"/>
</dbReference>
<dbReference type="EC" id="1.1.1.-" evidence="2"/>
<dbReference type="PANTHER" id="PTHR42879">
    <property type="entry name" value="3-OXOACYL-(ACYL-CARRIER-PROTEIN) REDUCTASE"/>
    <property type="match status" value="1"/>
</dbReference>
<gene>
    <name evidence="2" type="ORF">ACFFIA_19145</name>
</gene>